<dbReference type="AlphaFoldDB" id="A0A2I7N9M2"/>
<dbReference type="GO" id="GO:0006355">
    <property type="term" value="P:regulation of DNA-templated transcription"/>
    <property type="evidence" value="ECO:0007669"/>
    <property type="project" value="InterPro"/>
</dbReference>
<dbReference type="Gene3D" id="1.10.1220.10">
    <property type="entry name" value="Met repressor-like"/>
    <property type="match status" value="1"/>
</dbReference>
<dbReference type="InterPro" id="IPR008876">
    <property type="entry name" value="TraY"/>
</dbReference>
<dbReference type="InterPro" id="IPR013321">
    <property type="entry name" value="Arc_rbn_hlx_hlx"/>
</dbReference>
<organism evidence="7 8">
    <name type="scientific">Aquella oligotrophica</name>
    <dbReference type="NCBI Taxonomy" id="2067065"/>
    <lineage>
        <taxon>Bacteria</taxon>
        <taxon>Pseudomonadati</taxon>
        <taxon>Pseudomonadota</taxon>
        <taxon>Betaproteobacteria</taxon>
        <taxon>Neisseriales</taxon>
        <taxon>Neisseriaceae</taxon>
        <taxon>Aquella</taxon>
    </lineage>
</organism>
<name>A0A2I7N9M2_9NEIS</name>
<keyword evidence="5" id="KW-0184">Conjugation</keyword>
<evidence type="ECO:0000256" key="1">
    <source>
        <dbReference type="ARBA" id="ARBA00004496"/>
    </source>
</evidence>
<evidence type="ECO:0000256" key="6">
    <source>
        <dbReference type="ARBA" id="ARBA00023125"/>
    </source>
</evidence>
<evidence type="ECO:0000256" key="5">
    <source>
        <dbReference type="ARBA" id="ARBA00022971"/>
    </source>
</evidence>
<dbReference type="GO" id="GO:0003677">
    <property type="term" value="F:DNA binding"/>
    <property type="evidence" value="ECO:0007669"/>
    <property type="project" value="UniProtKB-KW"/>
</dbReference>
<evidence type="ECO:0000313" key="7">
    <source>
        <dbReference type="EMBL" id="AUR53164.1"/>
    </source>
</evidence>
<dbReference type="CDD" id="cd22233">
    <property type="entry name" value="RHH_CopAso-like"/>
    <property type="match status" value="1"/>
</dbReference>
<dbReference type="OrthoDB" id="9812023at2"/>
<keyword evidence="4" id="KW-0963">Cytoplasm</keyword>
<keyword evidence="6" id="KW-0238">DNA-binding</keyword>
<evidence type="ECO:0000256" key="4">
    <source>
        <dbReference type="ARBA" id="ARBA00022490"/>
    </source>
</evidence>
<reference evidence="8" key="1">
    <citation type="submission" date="2017-11" db="EMBL/GenBank/DDBJ databases">
        <authorList>
            <person name="Chan K.G."/>
            <person name="Lee L.S."/>
        </authorList>
    </citation>
    <scope>NUCLEOTIDE SEQUENCE [LARGE SCALE GENOMIC DNA]</scope>
    <source>
        <strain evidence="8">DSM 100970</strain>
    </source>
</reference>
<dbReference type="Pfam" id="PF05509">
    <property type="entry name" value="TraY"/>
    <property type="match status" value="1"/>
</dbReference>
<gene>
    <name evidence="7" type="ORF">CUN60_06305</name>
</gene>
<dbReference type="InterPro" id="IPR010985">
    <property type="entry name" value="Ribbon_hlx_hlx"/>
</dbReference>
<dbReference type="KEGG" id="nba:CUN60_06305"/>
<sequence length="72" mass="8559">MLAIRLDAEIEQRLNNLAEKTHRTKSFYVKQALIEYLDDMEDIYLAEKELEDIRSGNSTTISWEELKKRNNL</sequence>
<comment type="similarity">
    <text evidence="2">Belongs to the TraY family.</text>
</comment>
<comment type="subcellular location">
    <subcellularLocation>
        <location evidence="1">Cytoplasm</location>
    </subcellularLocation>
</comment>
<dbReference type="Proteomes" id="UP000236655">
    <property type="component" value="Chromosome"/>
</dbReference>
<proteinExistence type="inferred from homology"/>
<dbReference type="GO" id="GO:0005737">
    <property type="term" value="C:cytoplasm"/>
    <property type="evidence" value="ECO:0007669"/>
    <property type="project" value="UniProtKB-SubCell"/>
</dbReference>
<evidence type="ECO:0000256" key="3">
    <source>
        <dbReference type="ARBA" id="ARBA00020541"/>
    </source>
</evidence>
<evidence type="ECO:0000313" key="8">
    <source>
        <dbReference type="Proteomes" id="UP000236655"/>
    </source>
</evidence>
<dbReference type="RefSeq" id="WP_102952450.1">
    <property type="nucleotide sequence ID" value="NZ_CP024847.1"/>
</dbReference>
<keyword evidence="8" id="KW-1185">Reference proteome</keyword>
<accession>A0A2I7N9M2</accession>
<protein>
    <recommendedName>
        <fullName evidence="3">Relaxosome protein TraY</fullName>
    </recommendedName>
</protein>
<dbReference type="SUPFAM" id="SSF47598">
    <property type="entry name" value="Ribbon-helix-helix"/>
    <property type="match status" value="1"/>
</dbReference>
<dbReference type="EMBL" id="CP024847">
    <property type="protein sequence ID" value="AUR53164.1"/>
    <property type="molecule type" value="Genomic_DNA"/>
</dbReference>
<evidence type="ECO:0000256" key="2">
    <source>
        <dbReference type="ARBA" id="ARBA00007183"/>
    </source>
</evidence>